<name>A0A8X6NJS8_NEPPI</name>
<evidence type="ECO:0000256" key="1">
    <source>
        <dbReference type="SAM" id="SignalP"/>
    </source>
</evidence>
<evidence type="ECO:0000313" key="3">
    <source>
        <dbReference type="Proteomes" id="UP000887013"/>
    </source>
</evidence>
<sequence>MTHAIYPAPRKGLILFRLQFTHLLLGVVHSTDNLYTSSFHVRRKGGGDSTGNSLQNGSRALQCRKRKALEETGNKGGGKDNLQALPLSCPACKG</sequence>
<keyword evidence="1" id="KW-0732">Signal</keyword>
<proteinExistence type="predicted"/>
<accession>A0A8X6NJS8</accession>
<gene>
    <name evidence="2" type="ORF">NPIL_485591</name>
</gene>
<organism evidence="2 3">
    <name type="scientific">Nephila pilipes</name>
    <name type="common">Giant wood spider</name>
    <name type="synonym">Nephila maculata</name>
    <dbReference type="NCBI Taxonomy" id="299642"/>
    <lineage>
        <taxon>Eukaryota</taxon>
        <taxon>Metazoa</taxon>
        <taxon>Ecdysozoa</taxon>
        <taxon>Arthropoda</taxon>
        <taxon>Chelicerata</taxon>
        <taxon>Arachnida</taxon>
        <taxon>Araneae</taxon>
        <taxon>Araneomorphae</taxon>
        <taxon>Entelegynae</taxon>
        <taxon>Araneoidea</taxon>
        <taxon>Nephilidae</taxon>
        <taxon>Nephila</taxon>
    </lineage>
</organism>
<dbReference type="Proteomes" id="UP000887013">
    <property type="component" value="Unassembled WGS sequence"/>
</dbReference>
<protein>
    <recommendedName>
        <fullName evidence="4">Secreted protein</fullName>
    </recommendedName>
</protein>
<dbReference type="EMBL" id="BMAW01058604">
    <property type="protein sequence ID" value="GFT17129.1"/>
    <property type="molecule type" value="Genomic_DNA"/>
</dbReference>
<feature type="signal peptide" evidence="1">
    <location>
        <begin position="1"/>
        <end position="30"/>
    </location>
</feature>
<evidence type="ECO:0000313" key="2">
    <source>
        <dbReference type="EMBL" id="GFT17129.1"/>
    </source>
</evidence>
<reference evidence="2" key="1">
    <citation type="submission" date="2020-08" db="EMBL/GenBank/DDBJ databases">
        <title>Multicomponent nature underlies the extraordinary mechanical properties of spider dragline silk.</title>
        <authorList>
            <person name="Kono N."/>
            <person name="Nakamura H."/>
            <person name="Mori M."/>
            <person name="Yoshida Y."/>
            <person name="Ohtoshi R."/>
            <person name="Malay A.D."/>
            <person name="Moran D.A.P."/>
            <person name="Tomita M."/>
            <person name="Numata K."/>
            <person name="Arakawa K."/>
        </authorList>
    </citation>
    <scope>NUCLEOTIDE SEQUENCE</scope>
</reference>
<feature type="chain" id="PRO_5036456532" description="Secreted protein" evidence="1">
    <location>
        <begin position="31"/>
        <end position="94"/>
    </location>
</feature>
<keyword evidence="3" id="KW-1185">Reference proteome</keyword>
<dbReference type="AlphaFoldDB" id="A0A8X6NJS8"/>
<comment type="caution">
    <text evidence="2">The sequence shown here is derived from an EMBL/GenBank/DDBJ whole genome shotgun (WGS) entry which is preliminary data.</text>
</comment>
<evidence type="ECO:0008006" key="4">
    <source>
        <dbReference type="Google" id="ProtNLM"/>
    </source>
</evidence>